<accession>G9XMB6</accession>
<name>G9XMB6_DESHA</name>
<feature type="compositionally biased region" description="Low complexity" evidence="1">
    <location>
        <begin position="1"/>
        <end position="14"/>
    </location>
</feature>
<protein>
    <submittedName>
        <fullName evidence="2">Uncharacterized protein</fullName>
    </submittedName>
</protein>
<dbReference type="HOGENOM" id="CLU_2568254_0_0_9"/>
<dbReference type="AlphaFoldDB" id="G9XMB6"/>
<comment type="caution">
    <text evidence="2">The sequence shown here is derived from an EMBL/GenBank/DDBJ whole genome shotgun (WGS) entry which is preliminary data.</text>
</comment>
<reference evidence="2 3" key="1">
    <citation type="submission" date="2011-08" db="EMBL/GenBank/DDBJ databases">
        <authorList>
            <person name="Weinstock G."/>
            <person name="Sodergren E."/>
            <person name="Clifton S."/>
            <person name="Fulton L."/>
            <person name="Fulton B."/>
            <person name="Courtney L."/>
            <person name="Fronick C."/>
            <person name="Harrison M."/>
            <person name="Strong C."/>
            <person name="Farmer C."/>
            <person name="Delahaunty K."/>
            <person name="Markovic C."/>
            <person name="Hall O."/>
            <person name="Minx P."/>
            <person name="Tomlinson C."/>
            <person name="Mitreva M."/>
            <person name="Hou S."/>
            <person name="Chen J."/>
            <person name="Wollam A."/>
            <person name="Pepin K.H."/>
            <person name="Johnson M."/>
            <person name="Bhonagiri V."/>
            <person name="Zhang X."/>
            <person name="Suruliraj S."/>
            <person name="Warren W."/>
            <person name="Chinwalla A."/>
            <person name="Mardis E.R."/>
            <person name="Wilson R.K."/>
        </authorList>
    </citation>
    <scope>NUCLEOTIDE SEQUENCE [LARGE SCALE GENOMIC DNA]</scope>
    <source>
        <strain evidence="2 3">DP7</strain>
    </source>
</reference>
<organism evidence="2 3">
    <name type="scientific">Desulfitobacterium hafniense DP7</name>
    <dbReference type="NCBI Taxonomy" id="537010"/>
    <lineage>
        <taxon>Bacteria</taxon>
        <taxon>Bacillati</taxon>
        <taxon>Bacillota</taxon>
        <taxon>Clostridia</taxon>
        <taxon>Eubacteriales</taxon>
        <taxon>Desulfitobacteriaceae</taxon>
        <taxon>Desulfitobacterium</taxon>
    </lineage>
</organism>
<dbReference type="Proteomes" id="UP000004416">
    <property type="component" value="Unassembled WGS sequence"/>
</dbReference>
<evidence type="ECO:0000313" key="3">
    <source>
        <dbReference type="Proteomes" id="UP000004416"/>
    </source>
</evidence>
<sequence length="81" mass="9077">MISKKSGTSTTTKDTGIRKPWGDSPTVPSFSLLESITSLHTFLQHKCNQRFRLSGCVIKRHGETGFSLSFDRDFRHSCPCS</sequence>
<feature type="region of interest" description="Disordered" evidence="1">
    <location>
        <begin position="1"/>
        <end position="25"/>
    </location>
</feature>
<evidence type="ECO:0000313" key="2">
    <source>
        <dbReference type="EMBL" id="EHL07211.1"/>
    </source>
</evidence>
<proteinExistence type="predicted"/>
<dbReference type="EMBL" id="AFZX01000046">
    <property type="protein sequence ID" value="EHL07211.1"/>
    <property type="molecule type" value="Genomic_DNA"/>
</dbReference>
<evidence type="ECO:0000256" key="1">
    <source>
        <dbReference type="SAM" id="MobiDB-lite"/>
    </source>
</evidence>
<gene>
    <name evidence="2" type="ORF">HMPREF0322_02102</name>
</gene>